<name>A0ABM1JPR5_GEKJA</name>
<dbReference type="Pfam" id="PF00096">
    <property type="entry name" value="zf-C2H2"/>
    <property type="match status" value="2"/>
</dbReference>
<dbReference type="InterPro" id="IPR036236">
    <property type="entry name" value="Znf_C2H2_sf"/>
</dbReference>
<keyword evidence="2" id="KW-0677">Repeat</keyword>
<dbReference type="SMART" id="SM00355">
    <property type="entry name" value="ZnF_C2H2"/>
    <property type="match status" value="4"/>
</dbReference>
<sequence length="265" mass="29277">EGLTSTSKEEKRQPKIPDPEEPIVISEWRAKQTRPLCPEKDGEPPIQSAPKKQQRNHPGEEGRKPVPFQGPLLSKAFVQQQSYTRKADATCNIIVQGFAQRPSFVGCPDCGKGFIDNATLARHRRIHTGEKPYQCSECGKSFSQNATLKVHQKTHLGAKAFQSSPLTKNPRLHTGSNLPSGSASGVSFGAGPSLVGRRKTHVGPKLFECSNCGKGFSRIAHLISHERIHTGVKPFECSDCGKSFSDKSNFNRHYRLHLRDKQQSS</sequence>
<accession>A0ABM1JPR5</accession>
<dbReference type="Gene3D" id="3.30.160.60">
    <property type="entry name" value="Classic Zinc Finger"/>
    <property type="match status" value="4"/>
</dbReference>
<feature type="compositionally biased region" description="Basic and acidic residues" evidence="6">
    <location>
        <begin position="7"/>
        <end position="18"/>
    </location>
</feature>
<protein>
    <submittedName>
        <fullName evidence="9">Zinc finger protein 2 homolog</fullName>
    </submittedName>
</protein>
<keyword evidence="3 5" id="KW-0863">Zinc-finger</keyword>
<feature type="domain" description="C2H2-type" evidence="7">
    <location>
        <begin position="105"/>
        <end position="132"/>
    </location>
</feature>
<dbReference type="PANTHER" id="PTHR14196">
    <property type="entry name" value="ODD-SKIPPED - RELATED"/>
    <property type="match status" value="1"/>
</dbReference>
<dbReference type="Proteomes" id="UP000694871">
    <property type="component" value="Unplaced"/>
</dbReference>
<feature type="region of interest" description="Disordered" evidence="6">
    <location>
        <begin position="160"/>
        <end position="183"/>
    </location>
</feature>
<dbReference type="Pfam" id="PF13465">
    <property type="entry name" value="zf-H2C2_2"/>
    <property type="match status" value="1"/>
</dbReference>
<dbReference type="SUPFAM" id="SSF57667">
    <property type="entry name" value="beta-beta-alpha zinc fingers"/>
    <property type="match status" value="2"/>
</dbReference>
<dbReference type="PROSITE" id="PS00028">
    <property type="entry name" value="ZINC_FINGER_C2H2_1"/>
    <property type="match status" value="4"/>
</dbReference>
<dbReference type="InterPro" id="IPR013087">
    <property type="entry name" value="Znf_C2H2_type"/>
</dbReference>
<gene>
    <name evidence="9" type="primary">LOC107107668</name>
</gene>
<reference evidence="9" key="1">
    <citation type="submission" date="2025-08" db="UniProtKB">
        <authorList>
            <consortium name="RefSeq"/>
        </authorList>
    </citation>
    <scope>IDENTIFICATION</scope>
</reference>
<feature type="domain" description="C2H2-type" evidence="7">
    <location>
        <begin position="235"/>
        <end position="262"/>
    </location>
</feature>
<keyword evidence="1" id="KW-0479">Metal-binding</keyword>
<evidence type="ECO:0000256" key="4">
    <source>
        <dbReference type="ARBA" id="ARBA00022833"/>
    </source>
</evidence>
<feature type="domain" description="C2H2-type" evidence="7">
    <location>
        <begin position="207"/>
        <end position="234"/>
    </location>
</feature>
<dbReference type="RefSeq" id="XP_015263452.1">
    <property type="nucleotide sequence ID" value="XM_015407966.1"/>
</dbReference>
<dbReference type="InterPro" id="IPR050717">
    <property type="entry name" value="C2H2-ZF_Transcription_Reg"/>
</dbReference>
<evidence type="ECO:0000256" key="6">
    <source>
        <dbReference type="SAM" id="MobiDB-lite"/>
    </source>
</evidence>
<evidence type="ECO:0000313" key="8">
    <source>
        <dbReference type="Proteomes" id="UP000694871"/>
    </source>
</evidence>
<evidence type="ECO:0000256" key="5">
    <source>
        <dbReference type="PROSITE-ProRule" id="PRU00042"/>
    </source>
</evidence>
<evidence type="ECO:0000256" key="1">
    <source>
        <dbReference type="ARBA" id="ARBA00022723"/>
    </source>
</evidence>
<evidence type="ECO:0000259" key="7">
    <source>
        <dbReference type="PROSITE" id="PS50157"/>
    </source>
</evidence>
<dbReference type="GeneID" id="107107668"/>
<evidence type="ECO:0000313" key="9">
    <source>
        <dbReference type="RefSeq" id="XP_015263452.1"/>
    </source>
</evidence>
<feature type="region of interest" description="Disordered" evidence="6">
    <location>
        <begin position="1"/>
        <end position="69"/>
    </location>
</feature>
<keyword evidence="4" id="KW-0862">Zinc</keyword>
<keyword evidence="8" id="KW-1185">Reference proteome</keyword>
<evidence type="ECO:0000256" key="2">
    <source>
        <dbReference type="ARBA" id="ARBA00022737"/>
    </source>
</evidence>
<evidence type="ECO:0000256" key="3">
    <source>
        <dbReference type="ARBA" id="ARBA00022771"/>
    </source>
</evidence>
<proteinExistence type="predicted"/>
<organism evidence="8 9">
    <name type="scientific">Gekko japonicus</name>
    <name type="common">Schlegel's Japanese gecko</name>
    <dbReference type="NCBI Taxonomy" id="146911"/>
    <lineage>
        <taxon>Eukaryota</taxon>
        <taxon>Metazoa</taxon>
        <taxon>Chordata</taxon>
        <taxon>Craniata</taxon>
        <taxon>Vertebrata</taxon>
        <taxon>Euteleostomi</taxon>
        <taxon>Lepidosauria</taxon>
        <taxon>Squamata</taxon>
        <taxon>Bifurcata</taxon>
        <taxon>Gekkota</taxon>
        <taxon>Gekkonidae</taxon>
        <taxon>Gekkoninae</taxon>
        <taxon>Gekko</taxon>
    </lineage>
</organism>
<feature type="non-terminal residue" evidence="9">
    <location>
        <position position="1"/>
    </location>
</feature>
<dbReference type="PROSITE" id="PS50157">
    <property type="entry name" value="ZINC_FINGER_C2H2_2"/>
    <property type="match status" value="4"/>
</dbReference>
<feature type="domain" description="C2H2-type" evidence="7">
    <location>
        <begin position="133"/>
        <end position="160"/>
    </location>
</feature>
<dbReference type="PANTHER" id="PTHR14196:SF12">
    <property type="entry name" value="ZINC FINGER PROTEIN 208-LIKE"/>
    <property type="match status" value="1"/>
</dbReference>